<sequence length="324" mass="33511">MTRLPRRALALAGAAALATPALAQSNWPERPIRWVVPFPPAGTADILARLLGEHVSRALGQPIAPENRAGAGGTLAANILFQGRGDTHLVMVSNFAPHGVSPTLFPGVTYDAQRDFTHLGLLGALPMVLAAHPSFPAADAAALLAAGRQQGASLTMGYGGNGTASHLIGLSLHRAAGMSPTFVPYRGSGALLNDVMAGTVPVMIDTLSAAIGHIRAGRIKALAVSGPARSPALPDTPTFTEIGVGEATGMNWFGFCTPTGLPAPIAARWVSELRTALALPAVTERLSSLGVEGTNMDPAFMTEFVGTEVARWREVIRANNVTVG</sequence>
<dbReference type="Proteomes" id="UP000553193">
    <property type="component" value="Unassembled WGS sequence"/>
</dbReference>
<dbReference type="RefSeq" id="WP_184383712.1">
    <property type="nucleotide sequence ID" value="NZ_JACIDJ010000003.1"/>
</dbReference>
<feature type="signal peptide" evidence="2">
    <location>
        <begin position="1"/>
        <end position="23"/>
    </location>
</feature>
<comment type="similarity">
    <text evidence="1">Belongs to the UPF0065 (bug) family.</text>
</comment>
<dbReference type="Gene3D" id="3.40.190.150">
    <property type="entry name" value="Bordetella uptake gene, domain 1"/>
    <property type="match status" value="1"/>
</dbReference>
<evidence type="ECO:0000256" key="1">
    <source>
        <dbReference type="ARBA" id="ARBA00006987"/>
    </source>
</evidence>
<dbReference type="PANTHER" id="PTHR42928">
    <property type="entry name" value="TRICARBOXYLATE-BINDING PROTEIN"/>
    <property type="match status" value="1"/>
</dbReference>
<dbReference type="PIRSF" id="PIRSF017082">
    <property type="entry name" value="YflP"/>
    <property type="match status" value="1"/>
</dbReference>
<proteinExistence type="inferred from homology"/>
<feature type="chain" id="PRO_5032357569" evidence="2">
    <location>
        <begin position="24"/>
        <end position="324"/>
    </location>
</feature>
<protein>
    <submittedName>
        <fullName evidence="3">Tripartite-type tricarboxylate transporter receptor subunit TctC</fullName>
    </submittedName>
</protein>
<dbReference type="Pfam" id="PF03401">
    <property type="entry name" value="TctC"/>
    <property type="match status" value="1"/>
</dbReference>
<keyword evidence="2" id="KW-0732">Signal</keyword>
<dbReference type="AlphaFoldDB" id="A0A840A981"/>
<gene>
    <name evidence="3" type="ORF">GGQ83_002051</name>
</gene>
<accession>A0A840A981</accession>
<reference evidence="3 4" key="1">
    <citation type="submission" date="2020-08" db="EMBL/GenBank/DDBJ databases">
        <title>Genomic Encyclopedia of Type Strains, Phase IV (KMG-IV): sequencing the most valuable type-strain genomes for metagenomic binning, comparative biology and taxonomic classification.</title>
        <authorList>
            <person name="Goeker M."/>
        </authorList>
    </citation>
    <scope>NUCLEOTIDE SEQUENCE [LARGE SCALE GENOMIC DNA]</scope>
    <source>
        <strain evidence="3 4">DSM 19979</strain>
    </source>
</reference>
<name>A0A840A981_9PROT</name>
<organism evidence="3 4">
    <name type="scientific">Roseococcus suduntuyensis</name>
    <dbReference type="NCBI Taxonomy" id="455361"/>
    <lineage>
        <taxon>Bacteria</taxon>
        <taxon>Pseudomonadati</taxon>
        <taxon>Pseudomonadota</taxon>
        <taxon>Alphaproteobacteria</taxon>
        <taxon>Acetobacterales</taxon>
        <taxon>Roseomonadaceae</taxon>
        <taxon>Roseococcus</taxon>
    </lineage>
</organism>
<keyword evidence="4" id="KW-1185">Reference proteome</keyword>
<dbReference type="InterPro" id="IPR042100">
    <property type="entry name" value="Bug_dom1"/>
</dbReference>
<evidence type="ECO:0000256" key="2">
    <source>
        <dbReference type="SAM" id="SignalP"/>
    </source>
</evidence>
<dbReference type="SUPFAM" id="SSF53850">
    <property type="entry name" value="Periplasmic binding protein-like II"/>
    <property type="match status" value="1"/>
</dbReference>
<dbReference type="PANTHER" id="PTHR42928:SF5">
    <property type="entry name" value="BLR1237 PROTEIN"/>
    <property type="match status" value="1"/>
</dbReference>
<keyword evidence="3" id="KW-0675">Receptor</keyword>
<dbReference type="InterPro" id="IPR005064">
    <property type="entry name" value="BUG"/>
</dbReference>
<dbReference type="Gene3D" id="3.40.190.10">
    <property type="entry name" value="Periplasmic binding protein-like II"/>
    <property type="match status" value="1"/>
</dbReference>
<evidence type="ECO:0000313" key="4">
    <source>
        <dbReference type="Proteomes" id="UP000553193"/>
    </source>
</evidence>
<comment type="caution">
    <text evidence="3">The sequence shown here is derived from an EMBL/GenBank/DDBJ whole genome shotgun (WGS) entry which is preliminary data.</text>
</comment>
<evidence type="ECO:0000313" key="3">
    <source>
        <dbReference type="EMBL" id="MBB3898608.1"/>
    </source>
</evidence>
<dbReference type="CDD" id="cd07012">
    <property type="entry name" value="PBP2_Bug_TTT"/>
    <property type="match status" value="1"/>
</dbReference>
<dbReference type="EMBL" id="JACIDJ010000003">
    <property type="protein sequence ID" value="MBB3898608.1"/>
    <property type="molecule type" value="Genomic_DNA"/>
</dbReference>